<accession>A0A8C5YP67</accession>
<keyword evidence="1" id="KW-1133">Transmembrane helix</keyword>
<gene>
    <name evidence="2" type="primary">SMIM34</name>
</gene>
<proteinExistence type="predicted"/>
<dbReference type="Proteomes" id="UP000694407">
    <property type="component" value="Unplaced"/>
</dbReference>
<evidence type="ECO:0000256" key="1">
    <source>
        <dbReference type="SAM" id="Phobius"/>
    </source>
</evidence>
<evidence type="ECO:0000313" key="3">
    <source>
        <dbReference type="Proteomes" id="UP000694407"/>
    </source>
</evidence>
<sequence>WELPPWTPVLALSSQTQASSLLSDPMEERNGTNSTRFLRLPEGTSAAWYILTIVGIYGVIIFFRLASNILKKNDKSFEDIYYSNLTYELKKKTFESKVAKCSSLTLSNTDVLQPGQASLGSKCTKSGPQIGTQGIH</sequence>
<feature type="transmembrane region" description="Helical" evidence="1">
    <location>
        <begin position="46"/>
        <end position="66"/>
    </location>
</feature>
<organism evidence="2 3">
    <name type="scientific">Marmota marmota marmota</name>
    <name type="common">Alpine marmot</name>
    <dbReference type="NCBI Taxonomy" id="9994"/>
    <lineage>
        <taxon>Eukaryota</taxon>
        <taxon>Metazoa</taxon>
        <taxon>Chordata</taxon>
        <taxon>Craniata</taxon>
        <taxon>Vertebrata</taxon>
        <taxon>Euteleostomi</taxon>
        <taxon>Mammalia</taxon>
        <taxon>Eutheria</taxon>
        <taxon>Euarchontoglires</taxon>
        <taxon>Glires</taxon>
        <taxon>Rodentia</taxon>
        <taxon>Sciuromorpha</taxon>
        <taxon>Sciuridae</taxon>
        <taxon>Xerinae</taxon>
        <taxon>Marmotini</taxon>
        <taxon>Marmota</taxon>
    </lineage>
</organism>
<reference evidence="2" key="2">
    <citation type="submission" date="2025-09" db="UniProtKB">
        <authorList>
            <consortium name="Ensembl"/>
        </authorList>
    </citation>
    <scope>IDENTIFICATION</scope>
</reference>
<keyword evidence="1" id="KW-0812">Transmembrane</keyword>
<reference evidence="2" key="1">
    <citation type="submission" date="2025-08" db="UniProtKB">
        <authorList>
            <consortium name="Ensembl"/>
        </authorList>
    </citation>
    <scope>IDENTIFICATION</scope>
</reference>
<keyword evidence="3" id="KW-1185">Reference proteome</keyword>
<dbReference type="AlphaFoldDB" id="A0A8C5YP67"/>
<protein>
    <submittedName>
        <fullName evidence="2">Small integral membrane protein 34</fullName>
    </submittedName>
</protein>
<keyword evidence="1" id="KW-0472">Membrane</keyword>
<dbReference type="GeneTree" id="ENSGT00490000044099"/>
<dbReference type="Ensembl" id="ENSMMMT00000002986.1">
    <property type="protein sequence ID" value="ENSMMMP00000002645.1"/>
    <property type="gene ID" value="ENSMMMG00000002423.1"/>
</dbReference>
<name>A0A8C5YP67_MARMA</name>
<evidence type="ECO:0000313" key="2">
    <source>
        <dbReference type="Ensembl" id="ENSMMMP00000002645.1"/>
    </source>
</evidence>